<dbReference type="FunFam" id="3.30.60.190:FF:000001">
    <property type="entry name" value="box C/D snoRNA protein 1"/>
    <property type="match status" value="1"/>
</dbReference>
<dbReference type="RefSeq" id="XP_017998162.1">
    <property type="nucleotide sequence ID" value="XM_018140655.1"/>
</dbReference>
<dbReference type="GO" id="GO:0005634">
    <property type="term" value="C:nucleus"/>
    <property type="evidence" value="ECO:0007669"/>
    <property type="project" value="TreeGrafter"/>
</dbReference>
<evidence type="ECO:0000256" key="14">
    <source>
        <dbReference type="SAM" id="MobiDB-lite"/>
    </source>
</evidence>
<evidence type="ECO:0000256" key="4">
    <source>
        <dbReference type="ARBA" id="ARBA00022723"/>
    </source>
</evidence>
<evidence type="ECO:0000256" key="7">
    <source>
        <dbReference type="ARBA" id="ARBA00022843"/>
    </source>
</evidence>
<keyword evidence="1" id="KW-1017">Isopeptide bond</keyword>
<evidence type="ECO:0000313" key="16">
    <source>
        <dbReference type="EMBL" id="KPI38199.1"/>
    </source>
</evidence>
<evidence type="ECO:0000256" key="9">
    <source>
        <dbReference type="ARBA" id="ARBA00049654"/>
    </source>
</evidence>
<dbReference type="AlphaFoldDB" id="A0A0N0NKT1"/>
<keyword evidence="6" id="KW-0862">Zinc</keyword>
<comment type="caution">
    <text evidence="16">The sequence shown here is derived from an EMBL/GenBank/DDBJ whole genome shotgun (WGS) entry which is preliminary data.</text>
</comment>
<dbReference type="STRING" id="1664694.A0A0N0NKT1"/>
<dbReference type="GO" id="GO:0070761">
    <property type="term" value="C:pre-snoRNP complex"/>
    <property type="evidence" value="ECO:0007669"/>
    <property type="project" value="TreeGrafter"/>
</dbReference>
<keyword evidence="17" id="KW-1185">Reference proteome</keyword>
<dbReference type="GO" id="GO:0000492">
    <property type="term" value="P:box C/D snoRNP assembly"/>
    <property type="evidence" value="ECO:0007669"/>
    <property type="project" value="TreeGrafter"/>
</dbReference>
<dbReference type="PROSITE" id="PS51083">
    <property type="entry name" value="ZF_HIT"/>
    <property type="match status" value="1"/>
</dbReference>
<evidence type="ECO:0000256" key="13">
    <source>
        <dbReference type="PROSITE-ProRule" id="PRU00453"/>
    </source>
</evidence>
<dbReference type="Pfam" id="PF04438">
    <property type="entry name" value="zf-HIT"/>
    <property type="match status" value="1"/>
</dbReference>
<dbReference type="EMBL" id="LFJN01000020">
    <property type="protein sequence ID" value="KPI38199.1"/>
    <property type="molecule type" value="Genomic_DNA"/>
</dbReference>
<accession>A0A0N0NKT1</accession>
<evidence type="ECO:0000256" key="11">
    <source>
        <dbReference type="ARBA" id="ARBA00068630"/>
    </source>
</evidence>
<dbReference type="VEuPathDB" id="FungiDB:AB675_1177"/>
<keyword evidence="7" id="KW-0832">Ubl conjugation</keyword>
<evidence type="ECO:0000256" key="8">
    <source>
        <dbReference type="ARBA" id="ARBA00049598"/>
    </source>
</evidence>
<comment type="function">
    <text evidence="8">Required for box C/D snoRNAs accumulation involved in snoRNA processing, snoRNA transport to the nucleolus and ribosome biogenesis.</text>
</comment>
<evidence type="ECO:0000259" key="15">
    <source>
        <dbReference type="PROSITE" id="PS51083"/>
    </source>
</evidence>
<protein>
    <recommendedName>
        <fullName evidence="11">Box C/D snoRNA protein 1</fullName>
    </recommendedName>
    <alternativeName>
        <fullName evidence="12">Zinc finger HIT domain-containing protein 6</fullName>
    </alternativeName>
</protein>
<feature type="region of interest" description="Disordered" evidence="14">
    <location>
        <begin position="279"/>
        <end position="315"/>
    </location>
</feature>
<dbReference type="GO" id="GO:0008270">
    <property type="term" value="F:zinc ion binding"/>
    <property type="evidence" value="ECO:0007669"/>
    <property type="project" value="UniProtKB-UniRule"/>
</dbReference>
<dbReference type="InterPro" id="IPR051639">
    <property type="entry name" value="BCD1"/>
</dbReference>
<evidence type="ECO:0000256" key="6">
    <source>
        <dbReference type="ARBA" id="ARBA00022833"/>
    </source>
</evidence>
<dbReference type="GO" id="GO:0048254">
    <property type="term" value="P:snoRNA localization"/>
    <property type="evidence" value="ECO:0007669"/>
    <property type="project" value="TreeGrafter"/>
</dbReference>
<dbReference type="CDD" id="cd23023">
    <property type="entry name" value="zf-HIT_BCD1"/>
    <property type="match status" value="1"/>
</dbReference>
<evidence type="ECO:0000256" key="3">
    <source>
        <dbReference type="ARBA" id="ARBA00022553"/>
    </source>
</evidence>
<dbReference type="Gene3D" id="3.30.60.190">
    <property type="match status" value="1"/>
</dbReference>
<keyword evidence="4" id="KW-0479">Metal-binding</keyword>
<dbReference type="GeneID" id="28732525"/>
<keyword evidence="3" id="KW-0597">Phosphoprotein</keyword>
<gene>
    <name evidence="16" type="ORF">AB675_1177</name>
</gene>
<organism evidence="16 17">
    <name type="scientific">Cyphellophora attinorum</name>
    <dbReference type="NCBI Taxonomy" id="1664694"/>
    <lineage>
        <taxon>Eukaryota</taxon>
        <taxon>Fungi</taxon>
        <taxon>Dikarya</taxon>
        <taxon>Ascomycota</taxon>
        <taxon>Pezizomycotina</taxon>
        <taxon>Eurotiomycetes</taxon>
        <taxon>Chaetothyriomycetidae</taxon>
        <taxon>Chaetothyriales</taxon>
        <taxon>Cyphellophoraceae</taxon>
        <taxon>Cyphellophora</taxon>
    </lineage>
</organism>
<feature type="region of interest" description="Disordered" evidence="14">
    <location>
        <begin position="166"/>
        <end position="201"/>
    </location>
</feature>
<dbReference type="PANTHER" id="PTHR13483:SF11">
    <property type="entry name" value="ZINC FINGER HIT DOMAIN-CONTAINING PROTEIN 3"/>
    <property type="match status" value="1"/>
</dbReference>
<feature type="compositionally biased region" description="Low complexity" evidence="14">
    <location>
        <begin position="185"/>
        <end position="197"/>
    </location>
</feature>
<reference evidence="16 17" key="1">
    <citation type="submission" date="2015-06" db="EMBL/GenBank/DDBJ databases">
        <title>Draft genome of the ant-associated black yeast Phialophora attae CBS 131958.</title>
        <authorList>
            <person name="Moreno L.F."/>
            <person name="Stielow B.J."/>
            <person name="de Hoog S."/>
            <person name="Vicente V.A."/>
            <person name="Weiss V.A."/>
            <person name="de Vries M."/>
            <person name="Cruz L.M."/>
            <person name="Souza E.M."/>
        </authorList>
    </citation>
    <scope>NUCLEOTIDE SEQUENCE [LARGE SCALE GENOMIC DNA]</scope>
    <source>
        <strain evidence="16 17">CBS 131958</strain>
    </source>
</reference>
<evidence type="ECO:0000256" key="1">
    <source>
        <dbReference type="ARBA" id="ARBA00022499"/>
    </source>
</evidence>
<dbReference type="SUPFAM" id="SSF144232">
    <property type="entry name" value="HIT/MYND zinc finger-like"/>
    <property type="match status" value="1"/>
</dbReference>
<dbReference type="PANTHER" id="PTHR13483">
    <property type="entry name" value="BOX C_D SNORNA PROTEIN 1-RELATED"/>
    <property type="match status" value="1"/>
</dbReference>
<feature type="domain" description="HIT-type" evidence="15">
    <location>
        <begin position="11"/>
        <end position="45"/>
    </location>
</feature>
<keyword evidence="2" id="KW-0690">Ribosome biogenesis</keyword>
<evidence type="ECO:0000313" key="17">
    <source>
        <dbReference type="Proteomes" id="UP000038010"/>
    </source>
</evidence>
<evidence type="ECO:0000256" key="5">
    <source>
        <dbReference type="ARBA" id="ARBA00022771"/>
    </source>
</evidence>
<keyword evidence="5 13" id="KW-0863">Zinc-finger</keyword>
<evidence type="ECO:0000256" key="2">
    <source>
        <dbReference type="ARBA" id="ARBA00022517"/>
    </source>
</evidence>
<comment type="subunit">
    <text evidence="10">Interacts with FBL, SNU13, NOP58, NUFIP1, RUVBL1, RUVBL2 and TAF9. Interacts (via HIT-type zinc finger) with the RUVBL1/RUVBL2 complex in the presence of ADP.</text>
</comment>
<dbReference type="InterPro" id="IPR007529">
    <property type="entry name" value="Znf_HIT"/>
</dbReference>
<evidence type="ECO:0000256" key="10">
    <source>
        <dbReference type="ARBA" id="ARBA00061949"/>
    </source>
</evidence>
<proteinExistence type="inferred from homology"/>
<dbReference type="OrthoDB" id="272357at2759"/>
<dbReference type="Proteomes" id="UP000038010">
    <property type="component" value="Unassembled WGS sequence"/>
</dbReference>
<dbReference type="GO" id="GO:0000463">
    <property type="term" value="P:maturation of LSU-rRNA from tricistronic rRNA transcript (SSU-rRNA, 5.8S rRNA, LSU-rRNA)"/>
    <property type="evidence" value="ECO:0007669"/>
    <property type="project" value="TreeGrafter"/>
</dbReference>
<dbReference type="InterPro" id="IPR057721">
    <property type="entry name" value="BCD1_alpha/beta"/>
</dbReference>
<feature type="compositionally biased region" description="Basic residues" evidence="14">
    <location>
        <begin position="172"/>
        <end position="181"/>
    </location>
</feature>
<evidence type="ECO:0000256" key="12">
    <source>
        <dbReference type="ARBA" id="ARBA00077531"/>
    </source>
</evidence>
<dbReference type="Pfam" id="PF25790">
    <property type="entry name" value="BCD1"/>
    <property type="match status" value="1"/>
</dbReference>
<comment type="similarity">
    <text evidence="9">Belongs to the BCD1 family.</text>
</comment>
<sequence length="333" mass="37081">MPEDKPLTALCAICHTGDQKYTCPRCNIHTCSLPCVKLHKVRASCSGIRDPAAYKRRADLATASSIDSDFNFITSLERSLTQADDDSKPTMRVFKKVTDSERLAGLVKERGITWRRAPKGMKRRLENHTRIENGGVSWTVEFLLPEAKRVCLLVPDSRTVGEAWEMGTAKPQKSKGGKRKRSSGEEGAMAAKKQQAASPSSDARIVTADFDQEHHFYLLRPNTLSKVKVLRPVNRTEKLIDILRIRVVMEYPTLYVKAEPPDRLGPPFMLEEKYLTEYGEDVSAPPAAPAQEPASDDEEGEVHESEPPMPEAVLKAMQDPSKVLAVLQADLKT</sequence>
<name>A0A0N0NKT1_9EURO</name>